<dbReference type="Proteomes" id="UP000186308">
    <property type="component" value="Unassembled WGS sequence"/>
</dbReference>
<organism evidence="1 2">
    <name type="scientific">Acidiphilium rubrum</name>
    <dbReference type="NCBI Taxonomy" id="526"/>
    <lineage>
        <taxon>Bacteria</taxon>
        <taxon>Pseudomonadati</taxon>
        <taxon>Pseudomonadota</taxon>
        <taxon>Alphaproteobacteria</taxon>
        <taxon>Acetobacterales</taxon>
        <taxon>Acidocellaceae</taxon>
        <taxon>Acidiphilium</taxon>
    </lineage>
</organism>
<keyword evidence="2" id="KW-1185">Reference proteome</keyword>
<name>A0A8G2CP01_ACIRU</name>
<dbReference type="EMBL" id="FTNE01000048">
    <property type="protein sequence ID" value="SIR53290.1"/>
    <property type="molecule type" value="Genomic_DNA"/>
</dbReference>
<comment type="caution">
    <text evidence="1">The sequence shown here is derived from an EMBL/GenBank/DDBJ whole genome shotgun (WGS) entry which is preliminary data.</text>
</comment>
<gene>
    <name evidence="1" type="ORF">SAMN05421828_1486</name>
</gene>
<dbReference type="AlphaFoldDB" id="A0A8G2CP01"/>
<proteinExistence type="predicted"/>
<protein>
    <submittedName>
        <fullName evidence="1">Uncharacterized protein</fullName>
    </submittedName>
</protein>
<evidence type="ECO:0000313" key="1">
    <source>
        <dbReference type="EMBL" id="SIR53290.1"/>
    </source>
</evidence>
<sequence length="32" mass="3832">MQAEDFRQKQVKMLWYSCNNPCINLPVDYPSL</sequence>
<accession>A0A8G2CP01</accession>
<evidence type="ECO:0000313" key="2">
    <source>
        <dbReference type="Proteomes" id="UP000186308"/>
    </source>
</evidence>
<reference evidence="1 2" key="1">
    <citation type="submission" date="2017-01" db="EMBL/GenBank/DDBJ databases">
        <authorList>
            <person name="Varghese N."/>
            <person name="Submissions S."/>
        </authorList>
    </citation>
    <scope>NUCLEOTIDE SEQUENCE [LARGE SCALE GENOMIC DNA]</scope>
    <source>
        <strain evidence="1 2">ATCC 35905</strain>
    </source>
</reference>